<dbReference type="InterPro" id="IPR051604">
    <property type="entry name" value="Ergot_Alk_Oxidoreductase"/>
</dbReference>
<name>A0A2T2NLZ8_CORCC</name>
<dbReference type="InterPro" id="IPR036291">
    <property type="entry name" value="NAD(P)-bd_dom_sf"/>
</dbReference>
<dbReference type="PANTHER" id="PTHR43162">
    <property type="match status" value="1"/>
</dbReference>
<proteinExistence type="predicted"/>
<reference evidence="1 2" key="1">
    <citation type="journal article" date="2018" name="Front. Microbiol.">
        <title>Genome-Wide Analysis of Corynespora cassiicola Leaf Fall Disease Putative Effectors.</title>
        <authorList>
            <person name="Lopez D."/>
            <person name="Ribeiro S."/>
            <person name="Label P."/>
            <person name="Fumanal B."/>
            <person name="Venisse J.S."/>
            <person name="Kohler A."/>
            <person name="de Oliveira R.R."/>
            <person name="Labutti K."/>
            <person name="Lipzen A."/>
            <person name="Lail K."/>
            <person name="Bauer D."/>
            <person name="Ohm R.A."/>
            <person name="Barry K.W."/>
            <person name="Spatafora J."/>
            <person name="Grigoriev I.V."/>
            <person name="Martin F.M."/>
            <person name="Pujade-Renaud V."/>
        </authorList>
    </citation>
    <scope>NUCLEOTIDE SEQUENCE [LARGE SCALE GENOMIC DNA]</scope>
    <source>
        <strain evidence="1 2">Philippines</strain>
    </source>
</reference>
<dbReference type="STRING" id="1448308.A0A2T2NLZ8"/>
<sequence>MENLVEPGLVYTITQLGKIFTACQDGVIPFVSADDIASVAFHALTDAKSHDTDIRILGPENLTYDDIAAKLSKTLGRTIEHVKQDEEGRYQELVQAGVSEYYARFITNLEVKAAGGLEEGSNDAVLKVTGRPPKSFDVFVEENKAVWPL</sequence>
<dbReference type="OrthoDB" id="419598at2759"/>
<dbReference type="EMBL" id="KZ678136">
    <property type="protein sequence ID" value="PSN66471.1"/>
    <property type="molecule type" value="Genomic_DNA"/>
</dbReference>
<keyword evidence="2" id="KW-1185">Reference proteome</keyword>
<evidence type="ECO:0000313" key="1">
    <source>
        <dbReference type="EMBL" id="PSN66471.1"/>
    </source>
</evidence>
<accession>A0A2T2NLZ8</accession>
<evidence type="ECO:0000313" key="2">
    <source>
        <dbReference type="Proteomes" id="UP000240883"/>
    </source>
</evidence>
<dbReference type="Gene3D" id="3.40.50.720">
    <property type="entry name" value="NAD(P)-binding Rossmann-like Domain"/>
    <property type="match status" value="1"/>
</dbReference>
<dbReference type="AlphaFoldDB" id="A0A2T2NLZ8"/>
<gene>
    <name evidence="1" type="ORF">BS50DRAFT_574882</name>
</gene>
<organism evidence="1 2">
    <name type="scientific">Corynespora cassiicola Philippines</name>
    <dbReference type="NCBI Taxonomy" id="1448308"/>
    <lineage>
        <taxon>Eukaryota</taxon>
        <taxon>Fungi</taxon>
        <taxon>Dikarya</taxon>
        <taxon>Ascomycota</taxon>
        <taxon>Pezizomycotina</taxon>
        <taxon>Dothideomycetes</taxon>
        <taxon>Pleosporomycetidae</taxon>
        <taxon>Pleosporales</taxon>
        <taxon>Corynesporascaceae</taxon>
        <taxon>Corynespora</taxon>
    </lineage>
</organism>
<protein>
    <recommendedName>
        <fullName evidence="3">NmrA-like domain-containing protein</fullName>
    </recommendedName>
</protein>
<dbReference type="PANTHER" id="PTHR43162:SF1">
    <property type="entry name" value="PRESTALK A DIFFERENTIATION PROTEIN A"/>
    <property type="match status" value="1"/>
</dbReference>
<dbReference type="SUPFAM" id="SSF51735">
    <property type="entry name" value="NAD(P)-binding Rossmann-fold domains"/>
    <property type="match status" value="1"/>
</dbReference>
<dbReference type="Proteomes" id="UP000240883">
    <property type="component" value="Unassembled WGS sequence"/>
</dbReference>
<evidence type="ECO:0008006" key="3">
    <source>
        <dbReference type="Google" id="ProtNLM"/>
    </source>
</evidence>